<feature type="domain" description="ABM" evidence="1">
    <location>
        <begin position="11"/>
        <end position="79"/>
    </location>
</feature>
<evidence type="ECO:0000313" key="3">
    <source>
        <dbReference type="Proteomes" id="UP000295781"/>
    </source>
</evidence>
<sequence length="118" mass="13341">MILRIWHGWTLPENADTYEALLKTEIFPAILAKQVRGFRRIELLRRPLGDEVEFVTIMSFDSIEAVKAFAGEDHEAAYVPAKARQVLARFDARSQHYEIRERRAAADEAASPAGADEA</sequence>
<dbReference type="Proteomes" id="UP000295781">
    <property type="component" value="Chromosome"/>
</dbReference>
<evidence type="ECO:0000313" key="2">
    <source>
        <dbReference type="EMBL" id="AUX22397.1"/>
    </source>
</evidence>
<gene>
    <name evidence="2" type="ORF">SOCEGT47_028990</name>
</gene>
<dbReference type="RefSeq" id="WP_129347566.1">
    <property type="nucleotide sequence ID" value="NZ_CP012670.1"/>
</dbReference>
<protein>
    <recommendedName>
        <fullName evidence="1">ABM domain-containing protein</fullName>
    </recommendedName>
</protein>
<dbReference type="InterPro" id="IPR011008">
    <property type="entry name" value="Dimeric_a/b-barrel"/>
</dbReference>
<accession>A0A4P2PZN9</accession>
<dbReference type="EMBL" id="CP012670">
    <property type="protein sequence ID" value="AUX22397.1"/>
    <property type="molecule type" value="Genomic_DNA"/>
</dbReference>
<proteinExistence type="predicted"/>
<dbReference type="AlphaFoldDB" id="A0A4P2PZN9"/>
<dbReference type="SUPFAM" id="SSF54909">
    <property type="entry name" value="Dimeric alpha+beta barrel"/>
    <property type="match status" value="1"/>
</dbReference>
<organism evidence="2 3">
    <name type="scientific">Sorangium cellulosum</name>
    <name type="common">Polyangium cellulosum</name>
    <dbReference type="NCBI Taxonomy" id="56"/>
    <lineage>
        <taxon>Bacteria</taxon>
        <taxon>Pseudomonadati</taxon>
        <taxon>Myxococcota</taxon>
        <taxon>Polyangia</taxon>
        <taxon>Polyangiales</taxon>
        <taxon>Polyangiaceae</taxon>
        <taxon>Sorangium</taxon>
    </lineage>
</organism>
<dbReference type="Pfam" id="PF03992">
    <property type="entry name" value="ABM"/>
    <property type="match status" value="1"/>
</dbReference>
<name>A0A4P2PZN9_SORCE</name>
<dbReference type="OrthoDB" id="9797060at2"/>
<evidence type="ECO:0000259" key="1">
    <source>
        <dbReference type="Pfam" id="PF03992"/>
    </source>
</evidence>
<reference evidence="2 3" key="1">
    <citation type="submission" date="2015-09" db="EMBL/GenBank/DDBJ databases">
        <title>Sorangium comparison.</title>
        <authorList>
            <person name="Zaburannyi N."/>
            <person name="Bunk B."/>
            <person name="Overmann J."/>
            <person name="Mueller R."/>
        </authorList>
    </citation>
    <scope>NUCLEOTIDE SEQUENCE [LARGE SCALE GENOMIC DNA]</scope>
    <source>
        <strain evidence="2 3">So ceGT47</strain>
    </source>
</reference>
<dbReference type="InterPro" id="IPR007138">
    <property type="entry name" value="ABM_dom"/>
</dbReference>